<reference evidence="1 2" key="1">
    <citation type="journal article" date="2014" name="Genome Biol.">
        <title>Transcriptome and methylome profiling reveals relics of genome dominance in the mesopolyploid Brassica oleracea.</title>
        <authorList>
            <person name="Parkin I.A."/>
            <person name="Koh C."/>
            <person name="Tang H."/>
            <person name="Robinson S.J."/>
            <person name="Kagale S."/>
            <person name="Clarke W.E."/>
            <person name="Town C.D."/>
            <person name="Nixon J."/>
            <person name="Krishnakumar V."/>
            <person name="Bidwell S.L."/>
            <person name="Denoeud F."/>
            <person name="Belcram H."/>
            <person name="Links M.G."/>
            <person name="Just J."/>
            <person name="Clarke C."/>
            <person name="Bender T."/>
            <person name="Huebert T."/>
            <person name="Mason A.S."/>
            <person name="Pires J.C."/>
            <person name="Barker G."/>
            <person name="Moore J."/>
            <person name="Walley P.G."/>
            <person name="Manoli S."/>
            <person name="Batley J."/>
            <person name="Edwards D."/>
            <person name="Nelson M.N."/>
            <person name="Wang X."/>
            <person name="Paterson A.H."/>
            <person name="King G."/>
            <person name="Bancroft I."/>
            <person name="Chalhoub B."/>
            <person name="Sharpe A.G."/>
        </authorList>
    </citation>
    <scope>NUCLEOTIDE SEQUENCE</scope>
    <source>
        <strain evidence="1 2">cv. TO1000</strain>
    </source>
</reference>
<sequence length="103" mass="12147">MMRLSTWISTWNRTRMEIMPYRTTQPKFVYLVVPPRTIELCTASIRFHLGWSFDQIRVLTSKLTEPVRVLPSHLDKPKPTAEPDLTWIVRFPKMIETSLSWSG</sequence>
<reference evidence="1" key="2">
    <citation type="submission" date="2015-03" db="UniProtKB">
        <authorList>
            <consortium name="EnsemblPlants"/>
        </authorList>
    </citation>
    <scope>IDENTIFICATION</scope>
</reference>
<proteinExistence type="predicted"/>
<evidence type="ECO:0000313" key="1">
    <source>
        <dbReference type="EnsemblPlants" id="Bo6g095490.1"/>
    </source>
</evidence>
<evidence type="ECO:0000313" key="2">
    <source>
        <dbReference type="Proteomes" id="UP000032141"/>
    </source>
</evidence>
<dbReference type="Gramene" id="Bo6g095490.1">
    <property type="protein sequence ID" value="Bo6g095490.1"/>
    <property type="gene ID" value="Bo6g095490"/>
</dbReference>
<name>A0A0D3CXP1_BRAOL</name>
<dbReference type="HOGENOM" id="CLU_2267528_0_0_1"/>
<keyword evidence="2" id="KW-1185">Reference proteome</keyword>
<accession>A0A0D3CXP1</accession>
<dbReference type="EnsemblPlants" id="Bo6g095490.1">
    <property type="protein sequence ID" value="Bo6g095490.1"/>
    <property type="gene ID" value="Bo6g095490"/>
</dbReference>
<organism evidence="1 2">
    <name type="scientific">Brassica oleracea var. oleracea</name>
    <dbReference type="NCBI Taxonomy" id="109376"/>
    <lineage>
        <taxon>Eukaryota</taxon>
        <taxon>Viridiplantae</taxon>
        <taxon>Streptophyta</taxon>
        <taxon>Embryophyta</taxon>
        <taxon>Tracheophyta</taxon>
        <taxon>Spermatophyta</taxon>
        <taxon>Magnoliopsida</taxon>
        <taxon>eudicotyledons</taxon>
        <taxon>Gunneridae</taxon>
        <taxon>Pentapetalae</taxon>
        <taxon>rosids</taxon>
        <taxon>malvids</taxon>
        <taxon>Brassicales</taxon>
        <taxon>Brassicaceae</taxon>
        <taxon>Brassiceae</taxon>
        <taxon>Brassica</taxon>
    </lineage>
</organism>
<protein>
    <submittedName>
        <fullName evidence="1">Uncharacterized protein</fullName>
    </submittedName>
</protein>
<dbReference type="AlphaFoldDB" id="A0A0D3CXP1"/>
<dbReference type="Proteomes" id="UP000032141">
    <property type="component" value="Chromosome C6"/>
</dbReference>